<accession>A0ABZ1B4V6</accession>
<feature type="transmembrane region" description="Helical" evidence="1">
    <location>
        <begin position="28"/>
        <end position="48"/>
    </location>
</feature>
<keyword evidence="1" id="KW-1133">Transmembrane helix</keyword>
<evidence type="ECO:0000313" key="2">
    <source>
        <dbReference type="EMBL" id="WRL65840.1"/>
    </source>
</evidence>
<evidence type="ECO:0000313" key="3">
    <source>
        <dbReference type="Proteomes" id="UP001324287"/>
    </source>
</evidence>
<proteinExistence type="predicted"/>
<sequence>MLFTLPLAVSGLLAVVAPDYMGALVRSTAGLAMLATAGALMVVGTLWLRSIVRVKF</sequence>
<dbReference type="RefSeq" id="WP_324277157.1">
    <property type="nucleotide sequence ID" value="NZ_CP141261.1"/>
</dbReference>
<dbReference type="Proteomes" id="UP001324287">
    <property type="component" value="Chromosome"/>
</dbReference>
<organism evidence="2 3">
    <name type="scientific">Blastococcus brunescens</name>
    <dbReference type="NCBI Taxonomy" id="1564165"/>
    <lineage>
        <taxon>Bacteria</taxon>
        <taxon>Bacillati</taxon>
        <taxon>Actinomycetota</taxon>
        <taxon>Actinomycetes</taxon>
        <taxon>Geodermatophilales</taxon>
        <taxon>Geodermatophilaceae</taxon>
        <taxon>Blastococcus</taxon>
    </lineage>
</organism>
<keyword evidence="1" id="KW-0812">Transmembrane</keyword>
<protein>
    <submittedName>
        <fullName evidence="2">Uncharacterized protein</fullName>
    </submittedName>
</protein>
<keyword evidence="3" id="KW-1185">Reference proteome</keyword>
<keyword evidence="1" id="KW-0472">Membrane</keyword>
<dbReference type="EMBL" id="CP141261">
    <property type="protein sequence ID" value="WRL65840.1"/>
    <property type="molecule type" value="Genomic_DNA"/>
</dbReference>
<gene>
    <name evidence="2" type="ORF">U6N30_09885</name>
</gene>
<reference evidence="2 3" key="1">
    <citation type="submission" date="2023-12" db="EMBL/GenBank/DDBJ databases">
        <title>Blastococcus brunescens sp. nov., an actonobacterium isolated from sandstone collected in sahara desert.</title>
        <authorList>
            <person name="Gtari M."/>
            <person name="Ghodhbane F."/>
        </authorList>
    </citation>
    <scope>NUCLEOTIDE SEQUENCE [LARGE SCALE GENOMIC DNA]</scope>
    <source>
        <strain evidence="2 3">BMG 8361</strain>
    </source>
</reference>
<name>A0ABZ1B4V6_9ACTN</name>
<evidence type="ECO:0000256" key="1">
    <source>
        <dbReference type="SAM" id="Phobius"/>
    </source>
</evidence>